<dbReference type="PANTHER" id="PTHR46018:SF2">
    <property type="entry name" value="ZINC PHOSPHODIESTERASE ELAC PROTEIN 1"/>
    <property type="match status" value="1"/>
</dbReference>
<feature type="domain" description="EF-hand" evidence="4">
    <location>
        <begin position="315"/>
        <end position="350"/>
    </location>
</feature>
<sequence>MMIKYSAALVFFFSFQLFLFGQDQLTATITGSGSPKFNTERAGPSVLISYKDTKILVDMGNGVQANLDRLNVKTKDIDALLFTHHHLDHNEEFTPIFIHAIMGGNTFQVVGPKPTSNLVESLLQNYEEDINYRLSKKNRTLKDVASNFSVQELNGDETFNIGGIEISCTPVNHTIATMAYRFSADGQSIVISGDLSYSESLSKLAKQADYLIIDSGGSIELGKTNTRTGSGKNRNNKTHAHVNLDESSRMANEAEVKNLVLTHFNFNHVDEVATSAALQENYSGPVFYAEDLMTFPHREGNKQAVEQTKNEKNTKETPSFNNMLSKMDENKDGKISKNEAKGKLKENFENRDTNKDGFISENELNRRKR</sequence>
<dbReference type="InterPro" id="IPR018247">
    <property type="entry name" value="EF_Hand_1_Ca_BS"/>
</dbReference>
<dbReference type="PANTHER" id="PTHR46018">
    <property type="entry name" value="ZINC PHOSPHODIESTERASE ELAC PROTEIN 1"/>
    <property type="match status" value="1"/>
</dbReference>
<feature type="signal peptide" evidence="3">
    <location>
        <begin position="1"/>
        <end position="21"/>
    </location>
</feature>
<dbReference type="InterPro" id="IPR044094">
    <property type="entry name" value="AtsA-like_MBL-fold"/>
</dbReference>
<dbReference type="Pfam" id="PF13202">
    <property type="entry name" value="EF-hand_5"/>
    <property type="match status" value="2"/>
</dbReference>
<dbReference type="Gene3D" id="1.10.238.10">
    <property type="entry name" value="EF-hand"/>
    <property type="match status" value="1"/>
</dbReference>
<dbReference type="InterPro" id="IPR011992">
    <property type="entry name" value="EF-hand-dom_pair"/>
</dbReference>
<feature type="chain" id="PRO_5045296739" evidence="3">
    <location>
        <begin position="22"/>
        <end position="369"/>
    </location>
</feature>
<accession>A0ABV5GY49</accession>
<dbReference type="Proteomes" id="UP001589590">
    <property type="component" value="Unassembled WGS sequence"/>
</dbReference>
<dbReference type="RefSeq" id="WP_290274084.1">
    <property type="nucleotide sequence ID" value="NZ_JAUFQP010000013.1"/>
</dbReference>
<protein>
    <submittedName>
        <fullName evidence="5">MBL fold metallo-hydrolase</fullName>
    </submittedName>
</protein>
<keyword evidence="6" id="KW-1185">Reference proteome</keyword>
<comment type="caution">
    <text evidence="5">The sequence shown here is derived from an EMBL/GenBank/DDBJ whole genome shotgun (WGS) entry which is preliminary data.</text>
</comment>
<evidence type="ECO:0000256" key="2">
    <source>
        <dbReference type="SAM" id="MobiDB-lite"/>
    </source>
</evidence>
<evidence type="ECO:0000313" key="5">
    <source>
        <dbReference type="EMBL" id="MFB9104473.1"/>
    </source>
</evidence>
<feature type="region of interest" description="Disordered" evidence="2">
    <location>
        <begin position="304"/>
        <end position="369"/>
    </location>
</feature>
<dbReference type="PROSITE" id="PS00018">
    <property type="entry name" value="EF_HAND_1"/>
    <property type="match status" value="1"/>
</dbReference>
<evidence type="ECO:0000256" key="1">
    <source>
        <dbReference type="ARBA" id="ARBA00022801"/>
    </source>
</evidence>
<gene>
    <name evidence="5" type="ORF">ACFFU1_06175</name>
</gene>
<reference evidence="5 6" key="1">
    <citation type="submission" date="2024-09" db="EMBL/GenBank/DDBJ databases">
        <authorList>
            <person name="Sun Q."/>
            <person name="Mori K."/>
        </authorList>
    </citation>
    <scope>NUCLEOTIDE SEQUENCE [LARGE SCALE GENOMIC DNA]</scope>
    <source>
        <strain evidence="5 6">CECT 8300</strain>
    </source>
</reference>
<dbReference type="InterPro" id="IPR036866">
    <property type="entry name" value="RibonucZ/Hydroxyglut_hydro"/>
</dbReference>
<dbReference type="InterPro" id="IPR002048">
    <property type="entry name" value="EF_hand_dom"/>
</dbReference>
<keyword evidence="1" id="KW-0378">Hydrolase</keyword>
<evidence type="ECO:0000259" key="4">
    <source>
        <dbReference type="PROSITE" id="PS50222"/>
    </source>
</evidence>
<dbReference type="SUPFAM" id="SSF47473">
    <property type="entry name" value="EF-hand"/>
    <property type="match status" value="1"/>
</dbReference>
<dbReference type="CDD" id="cd07719">
    <property type="entry name" value="arylsulfatase_AtsA-like_MBL-fold"/>
    <property type="match status" value="1"/>
</dbReference>
<feature type="compositionally biased region" description="Basic and acidic residues" evidence="2">
    <location>
        <begin position="326"/>
        <end position="355"/>
    </location>
</feature>
<evidence type="ECO:0000313" key="6">
    <source>
        <dbReference type="Proteomes" id="UP001589590"/>
    </source>
</evidence>
<dbReference type="SMART" id="SM00849">
    <property type="entry name" value="Lactamase_B"/>
    <property type="match status" value="1"/>
</dbReference>
<dbReference type="InterPro" id="IPR001279">
    <property type="entry name" value="Metallo-B-lactamas"/>
</dbReference>
<dbReference type="SUPFAM" id="SSF56281">
    <property type="entry name" value="Metallo-hydrolase/oxidoreductase"/>
    <property type="match status" value="1"/>
</dbReference>
<dbReference type="PROSITE" id="PS50222">
    <property type="entry name" value="EF_HAND_2"/>
    <property type="match status" value="1"/>
</dbReference>
<dbReference type="EMBL" id="JBHMFA010000005">
    <property type="protein sequence ID" value="MFB9104473.1"/>
    <property type="molecule type" value="Genomic_DNA"/>
</dbReference>
<evidence type="ECO:0000256" key="3">
    <source>
        <dbReference type="SAM" id="SignalP"/>
    </source>
</evidence>
<dbReference type="Pfam" id="PF12706">
    <property type="entry name" value="Lactamase_B_2"/>
    <property type="match status" value="1"/>
</dbReference>
<name>A0ABV5GY49_9FLAO</name>
<organism evidence="5 6">
    <name type="scientific">Algibacter miyuki</name>
    <dbReference type="NCBI Taxonomy" id="1306933"/>
    <lineage>
        <taxon>Bacteria</taxon>
        <taxon>Pseudomonadati</taxon>
        <taxon>Bacteroidota</taxon>
        <taxon>Flavobacteriia</taxon>
        <taxon>Flavobacteriales</taxon>
        <taxon>Flavobacteriaceae</taxon>
        <taxon>Algibacter</taxon>
    </lineage>
</organism>
<proteinExistence type="predicted"/>
<dbReference type="Gene3D" id="3.60.15.10">
    <property type="entry name" value="Ribonuclease Z/Hydroxyacylglutathione hydrolase-like"/>
    <property type="match status" value="1"/>
</dbReference>
<keyword evidence="3" id="KW-0732">Signal</keyword>